<protein>
    <submittedName>
        <fullName evidence="1">Uncharacterized protein</fullName>
    </submittedName>
</protein>
<proteinExistence type="predicted"/>
<reference evidence="1 2" key="1">
    <citation type="journal article" date="2017" name="ISME J.">
        <title>Unveiling bifidobacterial biogeography across the mammalian branch of the tree of life.</title>
        <authorList>
            <person name="Milani C."/>
            <person name="Mangifesta M."/>
            <person name="Mancabelli L."/>
            <person name="Lugli G.A."/>
            <person name="James K."/>
            <person name="Duranti S."/>
            <person name="Turroni F."/>
            <person name="Ferrario C."/>
            <person name="Ossiprandi M.C."/>
            <person name="van Sinderen D."/>
            <person name="Ventura M."/>
        </authorList>
    </citation>
    <scope>NUCLEOTIDE SEQUENCE [LARGE SCALE GENOMIC DNA]</scope>
    <source>
        <strain evidence="1 2">1E</strain>
    </source>
</reference>
<dbReference type="AlphaFoldDB" id="A0A267WKH8"/>
<evidence type="ECO:0000313" key="2">
    <source>
        <dbReference type="Proteomes" id="UP000216789"/>
    </source>
</evidence>
<dbReference type="Proteomes" id="UP000216789">
    <property type="component" value="Unassembled WGS sequence"/>
</dbReference>
<comment type="caution">
    <text evidence="1">The sequence shown here is derived from an EMBL/GenBank/DDBJ whole genome shotgun (WGS) entry which is preliminary data.</text>
</comment>
<evidence type="ECO:0000313" key="1">
    <source>
        <dbReference type="EMBL" id="PAC73122.1"/>
    </source>
</evidence>
<name>A0A267WKH8_BIFPS</name>
<accession>A0A267WKH8</accession>
<dbReference type="EMBL" id="MNLB01000008">
    <property type="protein sequence ID" value="PAC73122.1"/>
    <property type="molecule type" value="Genomic_DNA"/>
</dbReference>
<organism evidence="1 2">
    <name type="scientific">Bifidobacterium pseudocatenulatum</name>
    <dbReference type="NCBI Taxonomy" id="28026"/>
    <lineage>
        <taxon>Bacteria</taxon>
        <taxon>Bacillati</taxon>
        <taxon>Actinomycetota</taxon>
        <taxon>Actinomycetes</taxon>
        <taxon>Bifidobacteriales</taxon>
        <taxon>Bifidobacteriaceae</taxon>
        <taxon>Bifidobacterium</taxon>
    </lineage>
</organism>
<gene>
    <name evidence="1" type="ORF">BPS1E_1341</name>
</gene>
<sequence length="38" mass="4291">MIADTPVHATIVHDSIHSGGLMKMLESLRLNARYNELR</sequence>